<evidence type="ECO:0000313" key="3">
    <source>
        <dbReference type="Proteomes" id="UP000288096"/>
    </source>
</evidence>
<dbReference type="OrthoDB" id="5295943at2"/>
<dbReference type="Pfam" id="PF06676">
    <property type="entry name" value="DUF1178"/>
    <property type="match status" value="1"/>
</dbReference>
<organism evidence="2 3">
    <name type="scientific">Desulfonema ishimotonii</name>
    <dbReference type="NCBI Taxonomy" id="45657"/>
    <lineage>
        <taxon>Bacteria</taxon>
        <taxon>Pseudomonadati</taxon>
        <taxon>Thermodesulfobacteriota</taxon>
        <taxon>Desulfobacteria</taxon>
        <taxon>Desulfobacterales</taxon>
        <taxon>Desulfococcaceae</taxon>
        <taxon>Desulfonema</taxon>
    </lineage>
</organism>
<dbReference type="InterPro" id="IPR009562">
    <property type="entry name" value="DUF1178"/>
</dbReference>
<proteinExistence type="predicted"/>
<dbReference type="RefSeq" id="WP_124330291.1">
    <property type="nucleotide sequence ID" value="NZ_BEXT01000001.1"/>
</dbReference>
<feature type="region of interest" description="Disordered" evidence="1">
    <location>
        <begin position="103"/>
        <end position="139"/>
    </location>
</feature>
<accession>A0A401G1S1</accession>
<name>A0A401G1S1_9BACT</name>
<protein>
    <submittedName>
        <fullName evidence="2">DUF1178 domain-containing protein</fullName>
    </submittedName>
</protein>
<gene>
    <name evidence="2" type="ORF">DENIS_4181</name>
</gene>
<keyword evidence="3" id="KW-1185">Reference proteome</keyword>
<evidence type="ECO:0000313" key="2">
    <source>
        <dbReference type="EMBL" id="GBC63188.1"/>
    </source>
</evidence>
<comment type="caution">
    <text evidence="2">The sequence shown here is derived from an EMBL/GenBank/DDBJ whole genome shotgun (WGS) entry which is preliminary data.</text>
</comment>
<dbReference type="AlphaFoldDB" id="A0A401G1S1"/>
<reference evidence="3" key="2">
    <citation type="submission" date="2019-01" db="EMBL/GenBank/DDBJ databases">
        <title>Genome sequence of Desulfonema ishimotonii strain Tokyo 01.</title>
        <authorList>
            <person name="Fukui M."/>
        </authorList>
    </citation>
    <scope>NUCLEOTIDE SEQUENCE [LARGE SCALE GENOMIC DNA]</scope>
    <source>
        <strain evidence="3">Tokyo 01</strain>
    </source>
</reference>
<sequence>MIVFDLRCASGHQFEGWFEDLQAYEDQRAGALIVCPVCNSSTISRMPSAFAIRSSPKSDTGAPPREILERIGHTLSEFADTHFDDVGCDFAREALKIHYGASEPRNIRGNSTPDEEKTLEEEGVRFFKFPPTPRSDPDT</sequence>
<feature type="compositionally biased region" description="Pro residues" evidence="1">
    <location>
        <begin position="130"/>
        <end position="139"/>
    </location>
</feature>
<feature type="compositionally biased region" description="Basic and acidic residues" evidence="1">
    <location>
        <begin position="114"/>
        <end position="125"/>
    </location>
</feature>
<dbReference type="Proteomes" id="UP000288096">
    <property type="component" value="Unassembled WGS sequence"/>
</dbReference>
<evidence type="ECO:0000256" key="1">
    <source>
        <dbReference type="SAM" id="MobiDB-lite"/>
    </source>
</evidence>
<reference evidence="3" key="1">
    <citation type="submission" date="2017-11" db="EMBL/GenBank/DDBJ databases">
        <authorList>
            <person name="Watanabe M."/>
            <person name="Kojima H."/>
        </authorList>
    </citation>
    <scope>NUCLEOTIDE SEQUENCE [LARGE SCALE GENOMIC DNA]</scope>
    <source>
        <strain evidence="3">Tokyo 01</strain>
    </source>
</reference>
<dbReference type="EMBL" id="BEXT01000001">
    <property type="protein sequence ID" value="GBC63188.1"/>
    <property type="molecule type" value="Genomic_DNA"/>
</dbReference>